<dbReference type="SUPFAM" id="SSF74650">
    <property type="entry name" value="Galactose mutarotase-like"/>
    <property type="match status" value="1"/>
</dbReference>
<sequence length="1004" mass="111665">MAVFTFASIMVLTALHLHTASGQSNQSTAALRPAQTSLTTNPAPVFTLPASADVGRNILPNIKDPQAVDPQTVCPGYKASNIRNVDSAVGPAFKADLDLAGPPCSVYGTDIEHLTLSIDYHFDDRVHVEIRPRYIGPENETWFLLPTQLVPRDSESSMGKHRGPELEVSWSNDPTFSFTVKRKSTGDTLFSTDGKILVYEDQFIEFASPLPENYNLYGLGEVIHGFRLGNNLTRTLFAADVGDVIDANIYGSHPIYLDTRYFTSDDSGKLTYVPNATDTSAAYVSYTHGVYLRNAHAQEVLLRPSGITWRALGGTVDLYFYSGPQADDVMKTYHETMTGFPAMQQYWTLGFHQCRWGYSSWTVLQEVIDNFAKAEIPLETIWTDIDYMKQYRNFENDPERFSYEEGAQFLAKLHANHQHYVPIIDSAIYAPNPNNSSDAYPPYDRGVDADAFVMNPDGSIYYGAVWPGYTVFPDWVGAVLNGSGAIDWWINELSMWSEKIAFDGLWIDMSEVASFCVGSCGTGNLTLNPAHPPFSLPGEPGNLVLGYPEGFERTNMSEAYSALSSLREQEATKTAAAPSPTSFYRTTPTAGVRNVDWPPYAVNNFHGDLAVHAISPNATHHGGYLEYDFHNLFGHQILNATYQALLKIHEGKRPFIIGRSTFTGSGRWAGHWGGDNEARWAYLYFSIPQALSFSLFGVSMFGVDTCGFGGNTDFELCARWMQLSAFFPFYRNHNTLGAISQEPYVWSSVAEATRTAMRIRYSLLPYLYTLMWLANLEGRTVMRALAWEFPDEPWLADADRQFLLGDALMVVPCLEQGATTVNGVFPGVGAGTVWYDWYTRTAVTGVGPGENVTIDAPLGHIPLYVRGGSVVPIQEPGMTTWESRRNPWGLIVALDENQAAKGWLYLDDGESLEPMTSSEIRFTATSRSLSAESLLGSDYIDDNTFGNATIMGLAKKPVRVWLNSHALDSGHWTYDQDSAVLLLHGLNQLFPQRVWAESWEINWE</sequence>
<dbReference type="PANTHER" id="PTHR22762">
    <property type="entry name" value="ALPHA-GLUCOSIDASE"/>
    <property type="match status" value="1"/>
</dbReference>
<evidence type="ECO:0000256" key="4">
    <source>
        <dbReference type="ARBA" id="ARBA00022729"/>
    </source>
</evidence>
<dbReference type="PANTHER" id="PTHR22762:SF133">
    <property type="entry name" value="P-TYPE DOMAIN-CONTAINING PROTEIN"/>
    <property type="match status" value="1"/>
</dbReference>
<comment type="catalytic activity">
    <reaction evidence="1">
        <text>Hydrolysis of terminal, non-reducing (1-&gt;4)-linked alpha-D-glucose residues with release of alpha-D-glucose.</text>
        <dbReference type="EC" id="3.2.1.20"/>
    </reaction>
</comment>
<dbReference type="SUPFAM" id="SSF51011">
    <property type="entry name" value="Glycosyl hydrolase domain"/>
    <property type="match status" value="1"/>
</dbReference>
<proteinExistence type="inferred from homology"/>
<keyword evidence="6" id="KW-0325">Glycoprotein</keyword>
<organism evidence="12 13">
    <name type="scientific">Parathielavia appendiculata</name>
    <dbReference type="NCBI Taxonomy" id="2587402"/>
    <lineage>
        <taxon>Eukaryota</taxon>
        <taxon>Fungi</taxon>
        <taxon>Dikarya</taxon>
        <taxon>Ascomycota</taxon>
        <taxon>Pezizomycotina</taxon>
        <taxon>Sordariomycetes</taxon>
        <taxon>Sordariomycetidae</taxon>
        <taxon>Sordariales</taxon>
        <taxon>Chaetomiaceae</taxon>
        <taxon>Parathielavia</taxon>
    </lineage>
</organism>
<feature type="domain" description="Glycoside hydrolase family 31 TIM barrel" evidence="10">
    <location>
        <begin position="341"/>
        <end position="770"/>
    </location>
</feature>
<dbReference type="AlphaFoldDB" id="A0AAN6U9Z6"/>
<accession>A0AAN6U9Z6</accession>
<dbReference type="EMBL" id="MU853223">
    <property type="protein sequence ID" value="KAK4128651.1"/>
    <property type="molecule type" value="Genomic_DNA"/>
</dbReference>
<dbReference type="InterPro" id="IPR000322">
    <property type="entry name" value="Glyco_hydro_31_TIM"/>
</dbReference>
<evidence type="ECO:0000313" key="13">
    <source>
        <dbReference type="Proteomes" id="UP001302602"/>
    </source>
</evidence>
<dbReference type="Gene3D" id="2.60.40.1760">
    <property type="entry name" value="glycosyl hydrolase (family 31)"/>
    <property type="match status" value="1"/>
</dbReference>
<feature type="chain" id="PRO_5042893390" description="alpha-glucosidase" evidence="9">
    <location>
        <begin position="23"/>
        <end position="1004"/>
    </location>
</feature>
<keyword evidence="5 8" id="KW-0378">Hydrolase</keyword>
<reference evidence="12" key="1">
    <citation type="journal article" date="2023" name="Mol. Phylogenet. Evol.">
        <title>Genome-scale phylogeny and comparative genomics of the fungal order Sordariales.</title>
        <authorList>
            <person name="Hensen N."/>
            <person name="Bonometti L."/>
            <person name="Westerberg I."/>
            <person name="Brannstrom I.O."/>
            <person name="Guillou S."/>
            <person name="Cros-Aarteil S."/>
            <person name="Calhoun S."/>
            <person name="Haridas S."/>
            <person name="Kuo A."/>
            <person name="Mondo S."/>
            <person name="Pangilinan J."/>
            <person name="Riley R."/>
            <person name="LaButti K."/>
            <person name="Andreopoulos B."/>
            <person name="Lipzen A."/>
            <person name="Chen C."/>
            <person name="Yan M."/>
            <person name="Daum C."/>
            <person name="Ng V."/>
            <person name="Clum A."/>
            <person name="Steindorff A."/>
            <person name="Ohm R.A."/>
            <person name="Martin F."/>
            <person name="Silar P."/>
            <person name="Natvig D.O."/>
            <person name="Lalanne C."/>
            <person name="Gautier V."/>
            <person name="Ament-Velasquez S.L."/>
            <person name="Kruys A."/>
            <person name="Hutchinson M.I."/>
            <person name="Powell A.J."/>
            <person name="Barry K."/>
            <person name="Miller A.N."/>
            <person name="Grigoriev I.V."/>
            <person name="Debuchy R."/>
            <person name="Gladieux P."/>
            <person name="Hiltunen Thoren M."/>
            <person name="Johannesson H."/>
        </authorList>
    </citation>
    <scope>NUCLEOTIDE SEQUENCE</scope>
    <source>
        <strain evidence="12">CBS 731.68</strain>
    </source>
</reference>
<evidence type="ECO:0000259" key="10">
    <source>
        <dbReference type="Pfam" id="PF01055"/>
    </source>
</evidence>
<dbReference type="GeneID" id="87824990"/>
<dbReference type="SUPFAM" id="SSF51445">
    <property type="entry name" value="(Trans)glycosidases"/>
    <property type="match status" value="1"/>
</dbReference>
<dbReference type="Gene3D" id="2.60.40.1180">
    <property type="entry name" value="Golgi alpha-mannosidase II"/>
    <property type="match status" value="2"/>
</dbReference>
<reference evidence="12" key="2">
    <citation type="submission" date="2023-05" db="EMBL/GenBank/DDBJ databases">
        <authorList>
            <consortium name="Lawrence Berkeley National Laboratory"/>
            <person name="Steindorff A."/>
            <person name="Hensen N."/>
            <person name="Bonometti L."/>
            <person name="Westerberg I."/>
            <person name="Brannstrom I.O."/>
            <person name="Guillou S."/>
            <person name="Cros-Aarteil S."/>
            <person name="Calhoun S."/>
            <person name="Haridas S."/>
            <person name="Kuo A."/>
            <person name="Mondo S."/>
            <person name="Pangilinan J."/>
            <person name="Riley R."/>
            <person name="Labutti K."/>
            <person name="Andreopoulos B."/>
            <person name="Lipzen A."/>
            <person name="Chen C."/>
            <person name="Yanf M."/>
            <person name="Daum C."/>
            <person name="Ng V."/>
            <person name="Clum A."/>
            <person name="Ohm R."/>
            <person name="Martin F."/>
            <person name="Silar P."/>
            <person name="Natvig D."/>
            <person name="Lalanne C."/>
            <person name="Gautier V."/>
            <person name="Ament-Velasquez S.L."/>
            <person name="Kruys A."/>
            <person name="Hutchinson M.I."/>
            <person name="Powell A.J."/>
            <person name="Barry K."/>
            <person name="Miller A.N."/>
            <person name="Grigoriev I.V."/>
            <person name="Debuchy R."/>
            <person name="Gladieux P."/>
            <person name="Thoren M.H."/>
            <person name="Johannesson H."/>
        </authorList>
    </citation>
    <scope>NUCLEOTIDE SEQUENCE</scope>
    <source>
        <strain evidence="12">CBS 731.68</strain>
    </source>
</reference>
<gene>
    <name evidence="12" type="ORF">N657DRAFT_563543</name>
</gene>
<feature type="signal peptide" evidence="9">
    <location>
        <begin position="1"/>
        <end position="22"/>
    </location>
</feature>
<protein>
    <recommendedName>
        <fullName evidence="3">alpha-glucosidase</fullName>
        <ecNumber evidence="3">3.2.1.20</ecNumber>
    </recommendedName>
</protein>
<evidence type="ECO:0000256" key="8">
    <source>
        <dbReference type="RuleBase" id="RU361185"/>
    </source>
</evidence>
<dbReference type="InterPro" id="IPR048395">
    <property type="entry name" value="Glyco_hydro_31_C"/>
</dbReference>
<dbReference type="PROSITE" id="PS00129">
    <property type="entry name" value="GLYCOSYL_HYDROL_F31_1"/>
    <property type="match status" value="1"/>
</dbReference>
<feature type="domain" description="Glycosyl hydrolase family 31 C-terminal" evidence="11">
    <location>
        <begin position="778"/>
        <end position="871"/>
    </location>
</feature>
<evidence type="ECO:0000256" key="7">
    <source>
        <dbReference type="ARBA" id="ARBA00023295"/>
    </source>
</evidence>
<keyword evidence="7 8" id="KW-0326">Glycosidase</keyword>
<evidence type="ECO:0000256" key="6">
    <source>
        <dbReference type="ARBA" id="ARBA00023180"/>
    </source>
</evidence>
<evidence type="ECO:0000313" key="12">
    <source>
        <dbReference type="EMBL" id="KAK4128651.1"/>
    </source>
</evidence>
<evidence type="ECO:0000256" key="5">
    <source>
        <dbReference type="ARBA" id="ARBA00022801"/>
    </source>
</evidence>
<dbReference type="Pfam" id="PF01055">
    <property type="entry name" value="Glyco_hydro_31_2nd"/>
    <property type="match status" value="1"/>
</dbReference>
<dbReference type="Proteomes" id="UP001302602">
    <property type="component" value="Unassembled WGS sequence"/>
</dbReference>
<dbReference type="InterPro" id="IPR017853">
    <property type="entry name" value="GH"/>
</dbReference>
<dbReference type="GO" id="GO:0030246">
    <property type="term" value="F:carbohydrate binding"/>
    <property type="evidence" value="ECO:0007669"/>
    <property type="project" value="InterPro"/>
</dbReference>
<dbReference type="GO" id="GO:0005975">
    <property type="term" value="P:carbohydrate metabolic process"/>
    <property type="evidence" value="ECO:0007669"/>
    <property type="project" value="InterPro"/>
</dbReference>
<dbReference type="Gene3D" id="3.20.20.80">
    <property type="entry name" value="Glycosidases"/>
    <property type="match status" value="2"/>
</dbReference>
<name>A0AAN6U9Z6_9PEZI</name>
<dbReference type="InterPro" id="IPR011013">
    <property type="entry name" value="Gal_mutarotase_sf_dom"/>
</dbReference>
<dbReference type="InterPro" id="IPR030459">
    <property type="entry name" value="Glyco_hydro_31_CS"/>
</dbReference>
<evidence type="ECO:0000256" key="1">
    <source>
        <dbReference type="ARBA" id="ARBA00001657"/>
    </source>
</evidence>
<dbReference type="PROSITE" id="PS00707">
    <property type="entry name" value="GLYCOSYL_HYDROL_F31_2"/>
    <property type="match status" value="1"/>
</dbReference>
<dbReference type="CDD" id="cd06602">
    <property type="entry name" value="GH31_MGAM_SI_GAA"/>
    <property type="match status" value="1"/>
</dbReference>
<dbReference type="CDD" id="cd14752">
    <property type="entry name" value="GH31_N"/>
    <property type="match status" value="1"/>
</dbReference>
<evidence type="ECO:0000256" key="2">
    <source>
        <dbReference type="ARBA" id="ARBA00007806"/>
    </source>
</evidence>
<comment type="caution">
    <text evidence="12">The sequence shown here is derived from an EMBL/GenBank/DDBJ whole genome shotgun (WGS) entry which is preliminary data.</text>
</comment>
<dbReference type="FunFam" id="3.20.20.80:FF:000138">
    <property type="entry name" value="Putative alpha-glucosidase AgdA"/>
    <property type="match status" value="1"/>
</dbReference>
<dbReference type="InterPro" id="IPR013780">
    <property type="entry name" value="Glyco_hydro_b"/>
</dbReference>
<keyword evidence="4 9" id="KW-0732">Signal</keyword>
<evidence type="ECO:0000259" key="11">
    <source>
        <dbReference type="Pfam" id="PF21365"/>
    </source>
</evidence>
<keyword evidence="13" id="KW-1185">Reference proteome</keyword>
<dbReference type="RefSeq" id="XP_062652422.1">
    <property type="nucleotide sequence ID" value="XM_062788220.1"/>
</dbReference>
<dbReference type="InterPro" id="IPR030458">
    <property type="entry name" value="Glyco_hydro_31_AS"/>
</dbReference>
<evidence type="ECO:0000256" key="3">
    <source>
        <dbReference type="ARBA" id="ARBA00012741"/>
    </source>
</evidence>
<dbReference type="GO" id="GO:0004558">
    <property type="term" value="F:alpha-1,4-glucosidase activity"/>
    <property type="evidence" value="ECO:0007669"/>
    <property type="project" value="UniProtKB-EC"/>
</dbReference>
<dbReference type="EC" id="3.2.1.20" evidence="3"/>
<evidence type="ECO:0000256" key="9">
    <source>
        <dbReference type="SAM" id="SignalP"/>
    </source>
</evidence>
<comment type="similarity">
    <text evidence="2 8">Belongs to the glycosyl hydrolase 31 family.</text>
</comment>
<dbReference type="Pfam" id="PF21365">
    <property type="entry name" value="Glyco_hydro_31_3rd"/>
    <property type="match status" value="1"/>
</dbReference>